<gene>
    <name evidence="10" type="primary">LOC117643059</name>
</gene>
<dbReference type="CDD" id="cd19874">
    <property type="entry name" value="DSRM_MRPL44"/>
    <property type="match status" value="1"/>
</dbReference>
<dbReference type="GO" id="GO:0005840">
    <property type="term" value="C:ribosome"/>
    <property type="evidence" value="ECO:0007669"/>
    <property type="project" value="UniProtKB-KW"/>
</dbReference>
<dbReference type="FunCoup" id="A0A6P8YLC9">
    <property type="interactions" value="788"/>
</dbReference>
<dbReference type="PROSITE" id="PS50142">
    <property type="entry name" value="RNASE_3_2"/>
    <property type="match status" value="1"/>
</dbReference>
<keyword evidence="2" id="KW-0809">Transit peptide</keyword>
<evidence type="ECO:0000313" key="10">
    <source>
        <dbReference type="RefSeq" id="XP_034237601.1"/>
    </source>
</evidence>
<keyword evidence="4" id="KW-0496">Mitochondrion</keyword>
<dbReference type="RefSeq" id="XP_034237601.1">
    <property type="nucleotide sequence ID" value="XM_034381710.1"/>
</dbReference>
<evidence type="ECO:0000313" key="9">
    <source>
        <dbReference type="Proteomes" id="UP000515158"/>
    </source>
</evidence>
<dbReference type="InterPro" id="IPR000999">
    <property type="entry name" value="RNase_III_dom"/>
</dbReference>
<dbReference type="AlphaFoldDB" id="A0A6P8YLC9"/>
<organism evidence="10">
    <name type="scientific">Thrips palmi</name>
    <name type="common">Melon thrips</name>
    <dbReference type="NCBI Taxonomy" id="161013"/>
    <lineage>
        <taxon>Eukaryota</taxon>
        <taxon>Metazoa</taxon>
        <taxon>Ecdysozoa</taxon>
        <taxon>Arthropoda</taxon>
        <taxon>Hexapoda</taxon>
        <taxon>Insecta</taxon>
        <taxon>Pterygota</taxon>
        <taxon>Neoptera</taxon>
        <taxon>Paraneoptera</taxon>
        <taxon>Thysanoptera</taxon>
        <taxon>Terebrantia</taxon>
        <taxon>Thripoidea</taxon>
        <taxon>Thripidae</taxon>
        <taxon>Thrips</taxon>
    </lineage>
</organism>
<evidence type="ECO:0000256" key="1">
    <source>
        <dbReference type="ARBA" id="ARBA00004173"/>
    </source>
</evidence>
<dbReference type="CTD" id="65080"/>
<evidence type="ECO:0000256" key="4">
    <source>
        <dbReference type="ARBA" id="ARBA00023128"/>
    </source>
</evidence>
<accession>A0A6P8YLC9</accession>
<comment type="subcellular location">
    <subcellularLocation>
        <location evidence="1">Mitochondrion</location>
    </subcellularLocation>
</comment>
<dbReference type="InterPro" id="IPR055189">
    <property type="entry name" value="RM44_endonuclase"/>
</dbReference>
<reference evidence="10" key="1">
    <citation type="submission" date="2025-08" db="UniProtKB">
        <authorList>
            <consortium name="RefSeq"/>
        </authorList>
    </citation>
    <scope>IDENTIFICATION</scope>
    <source>
        <tissue evidence="10">Total insect</tissue>
    </source>
</reference>
<keyword evidence="3 10" id="KW-0689">Ribosomal protein</keyword>
<dbReference type="OrthoDB" id="444135at2759"/>
<dbReference type="Pfam" id="PF22935">
    <property type="entry name" value="RM44_endonuclase"/>
    <property type="match status" value="1"/>
</dbReference>
<dbReference type="Gene3D" id="3.30.160.20">
    <property type="match status" value="1"/>
</dbReference>
<evidence type="ECO:0000256" key="7">
    <source>
        <dbReference type="ARBA" id="ARBA00035187"/>
    </source>
</evidence>
<dbReference type="GO" id="GO:0006396">
    <property type="term" value="P:RNA processing"/>
    <property type="evidence" value="ECO:0007669"/>
    <property type="project" value="InterPro"/>
</dbReference>
<dbReference type="GO" id="GO:0003725">
    <property type="term" value="F:double-stranded RNA binding"/>
    <property type="evidence" value="ECO:0007669"/>
    <property type="project" value="InterPro"/>
</dbReference>
<dbReference type="InterPro" id="IPR036389">
    <property type="entry name" value="RNase_III_sf"/>
</dbReference>
<dbReference type="GO" id="GO:0005739">
    <property type="term" value="C:mitochondrion"/>
    <property type="evidence" value="ECO:0007669"/>
    <property type="project" value="UniProtKB-SubCell"/>
</dbReference>
<dbReference type="InterPro" id="IPR044444">
    <property type="entry name" value="Ribosomal_mL44_DSRM_metazoa"/>
</dbReference>
<comment type="similarity">
    <text evidence="6">Belongs to the ribonuclease III family. Mitochondrion-specific ribosomal protein mL44 subfamily.</text>
</comment>
<proteinExistence type="inferred from homology"/>
<dbReference type="KEGG" id="tpal:117643059"/>
<keyword evidence="9" id="KW-1185">Reference proteome</keyword>
<evidence type="ECO:0000256" key="2">
    <source>
        <dbReference type="ARBA" id="ARBA00022946"/>
    </source>
</evidence>
<dbReference type="Pfam" id="PF22892">
    <property type="entry name" value="DSRM_MRPL44"/>
    <property type="match status" value="1"/>
</dbReference>
<dbReference type="InParanoid" id="A0A6P8YLC9"/>
<dbReference type="SUPFAM" id="SSF69065">
    <property type="entry name" value="RNase III domain-like"/>
    <property type="match status" value="1"/>
</dbReference>
<evidence type="ECO:0000256" key="5">
    <source>
        <dbReference type="ARBA" id="ARBA00023274"/>
    </source>
</evidence>
<feature type="domain" description="RNase III" evidence="8">
    <location>
        <begin position="73"/>
        <end position="206"/>
    </location>
</feature>
<dbReference type="Proteomes" id="UP000515158">
    <property type="component" value="Unplaced"/>
</dbReference>
<evidence type="ECO:0000259" key="8">
    <source>
        <dbReference type="PROSITE" id="PS50142"/>
    </source>
</evidence>
<sequence length="348" mass="39201">MAAIRCCLAASKLLNNSIKSCVMYRVTRSNHAPPSSDERVLMLREILRRKKEAGPEKKYHRNTFLEWNYSAELYAFSKRIGENFEGNFLQQAFTQRSYVVKQETLNKDLGLDDPDRFLEDNRSLAAKGEELSRNFVARYLRTALPCLPEEGILHIRDHILKEDNIAKVLCSIGADELILCTDFPTETQTKVSTFYALVGAVEASSGPERGSLFVRDFLITSLSGQDIHALCMPEDKLGALSQIFLREGKEAPEPRIISQVGMNSIIPCYRIGLYSEKKFLGSGAGESIQDGIDNAALNVLWKLWDMPDGKLQFPFDLDVSSVLNNSRSNVPEAEWTSDKVKKQVRPSR</sequence>
<dbReference type="GeneID" id="117643059"/>
<evidence type="ECO:0000256" key="6">
    <source>
        <dbReference type="ARBA" id="ARBA00024034"/>
    </source>
</evidence>
<dbReference type="GO" id="GO:0004525">
    <property type="term" value="F:ribonuclease III activity"/>
    <property type="evidence" value="ECO:0007669"/>
    <property type="project" value="InterPro"/>
</dbReference>
<keyword evidence="5" id="KW-0687">Ribonucleoprotein</keyword>
<dbReference type="Gene3D" id="1.10.1520.10">
    <property type="entry name" value="Ribonuclease III domain"/>
    <property type="match status" value="1"/>
</dbReference>
<evidence type="ECO:0000256" key="3">
    <source>
        <dbReference type="ARBA" id="ARBA00022980"/>
    </source>
</evidence>
<name>A0A6P8YLC9_THRPL</name>
<dbReference type="GO" id="GO:1990904">
    <property type="term" value="C:ribonucleoprotein complex"/>
    <property type="evidence" value="ECO:0007669"/>
    <property type="project" value="UniProtKB-KW"/>
</dbReference>
<protein>
    <recommendedName>
        <fullName evidence="7">Large ribosomal subunit protein mL44</fullName>
    </recommendedName>
</protein>